<dbReference type="AlphaFoldDB" id="A0A919ULI8"/>
<reference evidence="1" key="1">
    <citation type="submission" date="2021-01" db="EMBL/GenBank/DDBJ databases">
        <title>Whole genome shotgun sequence of Acrocarpospora phusangensis NBRC 108782.</title>
        <authorList>
            <person name="Komaki H."/>
            <person name="Tamura T."/>
        </authorList>
    </citation>
    <scope>NUCLEOTIDE SEQUENCE</scope>
    <source>
        <strain evidence="1">NBRC 108782</strain>
    </source>
</reference>
<dbReference type="Proteomes" id="UP000640052">
    <property type="component" value="Unassembled WGS sequence"/>
</dbReference>
<keyword evidence="2" id="KW-1185">Reference proteome</keyword>
<gene>
    <name evidence="1" type="ORF">Aph01nite_43390</name>
</gene>
<proteinExistence type="predicted"/>
<dbReference type="EMBL" id="BOOA01000035">
    <property type="protein sequence ID" value="GIH26029.1"/>
    <property type="molecule type" value="Genomic_DNA"/>
</dbReference>
<comment type="caution">
    <text evidence="1">The sequence shown here is derived from an EMBL/GenBank/DDBJ whole genome shotgun (WGS) entry which is preliminary data.</text>
</comment>
<accession>A0A919ULI8</accession>
<dbReference type="RefSeq" id="WP_204042724.1">
    <property type="nucleotide sequence ID" value="NZ_BOOA01000035.1"/>
</dbReference>
<protein>
    <submittedName>
        <fullName evidence="1">Uncharacterized protein</fullName>
    </submittedName>
</protein>
<name>A0A919ULI8_9ACTN</name>
<sequence length="199" mass="21653">MADVRPPIPLRLTDRPQVGGLVCPWVNVRLADGTTDFRQTYGQHWRRAWLEQLCQVDGQRIAGTLVFLGGPNQLAEDGYFDEPPLHPECAAYVTRACPMVAGRMTHYRSGPALTEGARGAVCPDPGCDCGGWQPTKQILHGDGSCSVLGDDQRADPTGEPAHAWFAVWARSYALAQGTDGRLLGGIPHDVVRVREVSRP</sequence>
<organism evidence="1 2">
    <name type="scientific">Acrocarpospora phusangensis</name>
    <dbReference type="NCBI Taxonomy" id="1070424"/>
    <lineage>
        <taxon>Bacteria</taxon>
        <taxon>Bacillati</taxon>
        <taxon>Actinomycetota</taxon>
        <taxon>Actinomycetes</taxon>
        <taxon>Streptosporangiales</taxon>
        <taxon>Streptosporangiaceae</taxon>
        <taxon>Acrocarpospora</taxon>
    </lineage>
</organism>
<evidence type="ECO:0000313" key="1">
    <source>
        <dbReference type="EMBL" id="GIH26029.1"/>
    </source>
</evidence>
<evidence type="ECO:0000313" key="2">
    <source>
        <dbReference type="Proteomes" id="UP000640052"/>
    </source>
</evidence>